<gene>
    <name evidence="6 9" type="primary">rpsG</name>
    <name evidence="9" type="ORF">RM540_08135</name>
</gene>
<feature type="domain" description="Small ribosomal subunit protein uS7" evidence="8">
    <location>
        <begin position="1"/>
        <end position="148"/>
    </location>
</feature>
<comment type="similarity">
    <text evidence="1 6 7">Belongs to the universal ribosomal protein uS7 family.</text>
</comment>
<dbReference type="InterPro" id="IPR000235">
    <property type="entry name" value="Ribosomal_uS7"/>
</dbReference>
<dbReference type="RefSeq" id="WP_311663056.1">
    <property type="nucleotide sequence ID" value="NZ_JAVRHT010000016.1"/>
</dbReference>
<protein>
    <recommendedName>
        <fullName evidence="6">Small ribosomal subunit protein uS7</fullName>
    </recommendedName>
</protein>
<dbReference type="GO" id="GO:0005840">
    <property type="term" value="C:ribosome"/>
    <property type="evidence" value="ECO:0007669"/>
    <property type="project" value="UniProtKB-KW"/>
</dbReference>
<dbReference type="PROSITE" id="PS00052">
    <property type="entry name" value="RIBOSOMAL_S7"/>
    <property type="match status" value="1"/>
</dbReference>
<dbReference type="HAMAP" id="MF_00480_B">
    <property type="entry name" value="Ribosomal_uS7_B"/>
    <property type="match status" value="1"/>
</dbReference>
<keyword evidence="10" id="KW-1185">Reference proteome</keyword>
<name>A0ABU3BR01_9BACT</name>
<dbReference type="SUPFAM" id="SSF47973">
    <property type="entry name" value="Ribosomal protein S7"/>
    <property type="match status" value="1"/>
</dbReference>
<organism evidence="9 10">
    <name type="scientific">Rubrivirga litoralis</name>
    <dbReference type="NCBI Taxonomy" id="3075598"/>
    <lineage>
        <taxon>Bacteria</taxon>
        <taxon>Pseudomonadati</taxon>
        <taxon>Rhodothermota</taxon>
        <taxon>Rhodothermia</taxon>
        <taxon>Rhodothermales</taxon>
        <taxon>Rubricoccaceae</taxon>
        <taxon>Rubrivirga</taxon>
    </lineage>
</organism>
<keyword evidence="3 6" id="KW-0694">RNA-binding</keyword>
<comment type="subunit">
    <text evidence="6">Part of the 30S ribosomal subunit. Contacts proteins S9 and S11.</text>
</comment>
<proteinExistence type="inferred from homology"/>
<comment type="caution">
    <text evidence="9">The sequence shown here is derived from an EMBL/GenBank/DDBJ whole genome shotgun (WGS) entry which is preliminary data.</text>
</comment>
<evidence type="ECO:0000259" key="8">
    <source>
        <dbReference type="Pfam" id="PF00177"/>
    </source>
</evidence>
<dbReference type="Gene3D" id="1.10.455.10">
    <property type="entry name" value="Ribosomal protein S7 domain"/>
    <property type="match status" value="1"/>
</dbReference>
<reference evidence="9 10" key="1">
    <citation type="submission" date="2023-09" db="EMBL/GenBank/DDBJ databases">
        <authorList>
            <person name="Rey-Velasco X."/>
        </authorList>
    </citation>
    <scope>NUCLEOTIDE SEQUENCE [LARGE SCALE GENOMIC DNA]</scope>
    <source>
        <strain evidence="9 10">F394</strain>
    </source>
</reference>
<dbReference type="Proteomes" id="UP001267426">
    <property type="component" value="Unassembled WGS sequence"/>
</dbReference>
<evidence type="ECO:0000256" key="1">
    <source>
        <dbReference type="ARBA" id="ARBA00007151"/>
    </source>
</evidence>
<evidence type="ECO:0000256" key="4">
    <source>
        <dbReference type="ARBA" id="ARBA00022980"/>
    </source>
</evidence>
<evidence type="ECO:0000256" key="3">
    <source>
        <dbReference type="ARBA" id="ARBA00022884"/>
    </source>
</evidence>
<evidence type="ECO:0000256" key="7">
    <source>
        <dbReference type="RuleBase" id="RU003619"/>
    </source>
</evidence>
<dbReference type="PANTHER" id="PTHR11205">
    <property type="entry name" value="RIBOSOMAL PROTEIN S7"/>
    <property type="match status" value="1"/>
</dbReference>
<dbReference type="Pfam" id="PF00177">
    <property type="entry name" value="Ribosomal_S7"/>
    <property type="match status" value="1"/>
</dbReference>
<dbReference type="NCBIfam" id="TIGR01029">
    <property type="entry name" value="rpsG_bact"/>
    <property type="match status" value="1"/>
</dbReference>
<keyword evidence="4 6" id="KW-0689">Ribosomal protein</keyword>
<evidence type="ECO:0000313" key="9">
    <source>
        <dbReference type="EMBL" id="MDT0631712.1"/>
    </source>
</evidence>
<dbReference type="EMBL" id="JAVRHT010000016">
    <property type="protein sequence ID" value="MDT0631712.1"/>
    <property type="molecule type" value="Genomic_DNA"/>
</dbReference>
<keyword evidence="5 6" id="KW-0687">Ribonucleoprotein</keyword>
<dbReference type="InterPro" id="IPR036823">
    <property type="entry name" value="Ribosomal_uS7_dom_sf"/>
</dbReference>
<evidence type="ECO:0000256" key="5">
    <source>
        <dbReference type="ARBA" id="ARBA00023274"/>
    </source>
</evidence>
<sequence length="157" mass="17573">MRRKQADKRIPIPDPIYGDVTVAKFVAAVMRDGKKSVAQGLVYGSFDLIEDRTGEPGVEVFRKALTNAAPLVEVRSRRVGGATYQVPIEVRPERRTSLAFRWLLQYARQRADKSMANRLAAELIAASRGEGGAVKKKDDTHRMAEANKAFAHFARYR</sequence>
<evidence type="ECO:0000256" key="6">
    <source>
        <dbReference type="HAMAP-Rule" id="MF_00480"/>
    </source>
</evidence>
<dbReference type="PIRSF" id="PIRSF002122">
    <property type="entry name" value="RPS7p_RPS7a_RPS5e_RPS7o"/>
    <property type="match status" value="1"/>
</dbReference>
<dbReference type="InterPro" id="IPR005717">
    <property type="entry name" value="Ribosomal_uS7_bac/org-type"/>
</dbReference>
<evidence type="ECO:0000256" key="2">
    <source>
        <dbReference type="ARBA" id="ARBA00022730"/>
    </source>
</evidence>
<keyword evidence="6" id="KW-0820">tRNA-binding</keyword>
<keyword evidence="2 6" id="KW-0699">rRNA-binding</keyword>
<dbReference type="InterPro" id="IPR020606">
    <property type="entry name" value="Ribosomal_uS7_CS"/>
</dbReference>
<accession>A0ABU3BR01</accession>
<evidence type="ECO:0000313" key="10">
    <source>
        <dbReference type="Proteomes" id="UP001267426"/>
    </source>
</evidence>
<comment type="function">
    <text evidence="6">One of the primary rRNA binding proteins, it binds directly to 16S rRNA where it nucleates assembly of the head domain of the 30S subunit. Is located at the subunit interface close to the decoding center, probably blocks exit of the E-site tRNA.</text>
</comment>
<dbReference type="CDD" id="cd14869">
    <property type="entry name" value="uS7_Bacteria"/>
    <property type="match status" value="1"/>
</dbReference>
<dbReference type="InterPro" id="IPR023798">
    <property type="entry name" value="Ribosomal_uS7_dom"/>
</dbReference>